<dbReference type="Pfam" id="PF13421">
    <property type="entry name" value="Band_7_1"/>
    <property type="match status" value="1"/>
</dbReference>
<keyword evidence="3" id="KW-1185">Reference proteome</keyword>
<dbReference type="RefSeq" id="WP_160625692.1">
    <property type="nucleotide sequence ID" value="NZ_WUUQ01000005.1"/>
</dbReference>
<dbReference type="EMBL" id="WUUQ01000005">
    <property type="protein sequence ID" value="MXQ74305.1"/>
    <property type="molecule type" value="Genomic_DNA"/>
</dbReference>
<accession>A0A6N8U9Z5</accession>
<organism evidence="2 3">
    <name type="scientific">Copranaerobaculum intestinale</name>
    <dbReference type="NCBI Taxonomy" id="2692629"/>
    <lineage>
        <taxon>Bacteria</taxon>
        <taxon>Bacillati</taxon>
        <taxon>Bacillota</taxon>
        <taxon>Erysipelotrichia</taxon>
        <taxon>Erysipelotrichales</taxon>
        <taxon>Erysipelotrichaceae</taxon>
        <taxon>Copranaerobaculum</taxon>
    </lineage>
</organism>
<evidence type="ECO:0000313" key="3">
    <source>
        <dbReference type="Proteomes" id="UP000434036"/>
    </source>
</evidence>
<dbReference type="InterPro" id="IPR033880">
    <property type="entry name" value="SPFH_YdjI"/>
</dbReference>
<name>A0A6N8U9Z5_9FIRM</name>
<proteinExistence type="predicted"/>
<reference evidence="2 3" key="2">
    <citation type="submission" date="2020-01" db="EMBL/GenBank/DDBJ databases">
        <title>Clostridiaceae sp. nov. isolated from the gut of human by culturomics.</title>
        <authorList>
            <person name="Chang Y."/>
        </authorList>
    </citation>
    <scope>NUCLEOTIDE SEQUENCE [LARGE SCALE GENOMIC DNA]</scope>
    <source>
        <strain evidence="2 3">DONG20-135</strain>
    </source>
</reference>
<evidence type="ECO:0000313" key="2">
    <source>
        <dbReference type="EMBL" id="MXQ74305.1"/>
    </source>
</evidence>
<dbReference type="PANTHER" id="PTHR37826">
    <property type="entry name" value="FLOTILLIN BAND_7_5 DOMAIN PROTEIN"/>
    <property type="match status" value="1"/>
</dbReference>
<sequence>MGLIKAASAAAKTTMADQWLEYFYCDSLSNDVLVRKGIKRVEKGSNYKGSENIITNGSGIAVNEGQAMLIIEDGKVVDFTVEPGRFTWDASSEPSMFDNGWKGLKDSFKIFGKRFTMGGDAGKDQRVYFINLKEIFDNKFGSGTPMPYRDPTYRGIYIRYFGQYTFKIVDPIVFFSNITGNVSDAYTKDELLEQCDMEFVNALDTALSKCSDEGYQYNDLPKKQREIAQFMNDTLDEEWRSRRGMVVESVAIAKVTPDDASRKRMENIDDSIMMSDARIASGRMASAQATAMENAASNDAGAFTGFLGMGMAANAGNNMAGSMLQGMQSQENNPLFSGSTPKSANGWTCECGQSNEGKFCSSCGKPKPVAKTWKCECGHENTGKFCSECGKPKPAQKGFTCSNEECGYTSDADMKYCPNCGAPNKNQK</sequence>
<dbReference type="CDD" id="cd03408">
    <property type="entry name" value="SPFH_like_u1"/>
    <property type="match status" value="1"/>
</dbReference>
<dbReference type="AlphaFoldDB" id="A0A6N8U9Z5"/>
<evidence type="ECO:0000259" key="1">
    <source>
        <dbReference type="Pfam" id="PF13421"/>
    </source>
</evidence>
<protein>
    <recommendedName>
        <fullName evidence="1">SPFH domain-containing protein</fullName>
    </recommendedName>
</protein>
<dbReference type="PANTHER" id="PTHR37826:SF2">
    <property type="entry name" value="ZINC-RIBBON DOMAIN-CONTAINING PROTEIN"/>
    <property type="match status" value="1"/>
</dbReference>
<comment type="caution">
    <text evidence="2">The sequence shown here is derived from an EMBL/GenBank/DDBJ whole genome shotgun (WGS) entry which is preliminary data.</text>
</comment>
<feature type="domain" description="SPFH" evidence="1">
    <location>
        <begin position="47"/>
        <end position="263"/>
    </location>
</feature>
<gene>
    <name evidence="2" type="ORF">GSF08_10250</name>
</gene>
<reference evidence="2 3" key="1">
    <citation type="submission" date="2019-12" db="EMBL/GenBank/DDBJ databases">
        <authorList>
            <person name="Yang R."/>
        </authorList>
    </citation>
    <scope>NUCLEOTIDE SEQUENCE [LARGE SCALE GENOMIC DNA]</scope>
    <source>
        <strain evidence="2 3">DONG20-135</strain>
    </source>
</reference>
<dbReference type="Proteomes" id="UP000434036">
    <property type="component" value="Unassembled WGS sequence"/>
</dbReference>